<dbReference type="AlphaFoldDB" id="A0AAW1Q1I0"/>
<comment type="caution">
    <text evidence="1">The sequence shown here is derived from an EMBL/GenBank/DDBJ whole genome shotgun (WGS) entry which is preliminary data.</text>
</comment>
<proteinExistence type="predicted"/>
<protein>
    <recommendedName>
        <fullName evidence="3">CHAT domain-containing protein</fullName>
    </recommendedName>
</protein>
<dbReference type="Proteomes" id="UP001489004">
    <property type="component" value="Unassembled WGS sequence"/>
</dbReference>
<accession>A0AAW1Q1I0</accession>
<sequence length="142" mass="15305">MQCVVPEAKLVSLCNQGRDSLRVHLLHAQFTNGPASYNIIHFGGHCRDGCLVFGGPADPEALSLDVFAELVLAYCPDVKAVLLNGCGGTQQEAERALHALLEAEIPVVVAVGRLKDQCAQRFARGFFDAIFIGKNADRRVDA</sequence>
<evidence type="ECO:0000313" key="2">
    <source>
        <dbReference type="Proteomes" id="UP001489004"/>
    </source>
</evidence>
<name>A0AAW1Q1I0_9CHLO</name>
<evidence type="ECO:0008006" key="3">
    <source>
        <dbReference type="Google" id="ProtNLM"/>
    </source>
</evidence>
<evidence type="ECO:0000313" key="1">
    <source>
        <dbReference type="EMBL" id="KAK9814561.1"/>
    </source>
</evidence>
<reference evidence="1 2" key="1">
    <citation type="journal article" date="2024" name="Nat. Commun.">
        <title>Phylogenomics reveals the evolutionary origins of lichenization in chlorophyte algae.</title>
        <authorList>
            <person name="Puginier C."/>
            <person name="Libourel C."/>
            <person name="Otte J."/>
            <person name="Skaloud P."/>
            <person name="Haon M."/>
            <person name="Grisel S."/>
            <person name="Petersen M."/>
            <person name="Berrin J.G."/>
            <person name="Delaux P.M."/>
            <person name="Dal Grande F."/>
            <person name="Keller J."/>
        </authorList>
    </citation>
    <scope>NUCLEOTIDE SEQUENCE [LARGE SCALE GENOMIC DNA]</scope>
    <source>
        <strain evidence="1 2">SAG 2043</strain>
    </source>
</reference>
<gene>
    <name evidence="1" type="ORF">WJX72_007886</name>
</gene>
<dbReference type="EMBL" id="JALJOR010000007">
    <property type="protein sequence ID" value="KAK9814561.1"/>
    <property type="molecule type" value="Genomic_DNA"/>
</dbReference>
<keyword evidence="2" id="KW-1185">Reference proteome</keyword>
<organism evidence="1 2">
    <name type="scientific">[Myrmecia] bisecta</name>
    <dbReference type="NCBI Taxonomy" id="41462"/>
    <lineage>
        <taxon>Eukaryota</taxon>
        <taxon>Viridiplantae</taxon>
        <taxon>Chlorophyta</taxon>
        <taxon>core chlorophytes</taxon>
        <taxon>Trebouxiophyceae</taxon>
        <taxon>Trebouxiales</taxon>
        <taxon>Trebouxiaceae</taxon>
        <taxon>Myrmecia</taxon>
    </lineage>
</organism>